<reference evidence="1 2" key="1">
    <citation type="submission" date="2021-01" db="EMBL/GenBank/DDBJ databases">
        <title>Belnapia mucosa sp. nov. and Belnapia arida sp. nov., isolated from the Tabernas Desert (Almeria, Spain).</title>
        <authorList>
            <person name="Molina-Menor E."/>
            <person name="Vidal-Verdu A."/>
            <person name="Calonge A."/>
            <person name="Satari L."/>
            <person name="Pereto J."/>
            <person name="Porcar M."/>
        </authorList>
    </citation>
    <scope>NUCLEOTIDE SEQUENCE [LARGE SCALE GENOMIC DNA]</scope>
    <source>
        <strain evidence="1 2">T18</strain>
    </source>
</reference>
<protein>
    <submittedName>
        <fullName evidence="1">Uncharacterized protein</fullName>
    </submittedName>
</protein>
<comment type="caution">
    <text evidence="1">The sequence shown here is derived from an EMBL/GenBank/DDBJ whole genome shotgun (WGS) entry which is preliminary data.</text>
</comment>
<gene>
    <name evidence="1" type="ORF">JMJ56_19575</name>
</gene>
<dbReference type="Proteomes" id="UP000660885">
    <property type="component" value="Unassembled WGS sequence"/>
</dbReference>
<dbReference type="RefSeq" id="WP_202833462.1">
    <property type="nucleotide sequence ID" value="NZ_JAETWB010000012.1"/>
</dbReference>
<accession>A0ABS1U697</accession>
<organism evidence="1 2">
    <name type="scientific">Belnapia arida</name>
    <dbReference type="NCBI Taxonomy" id="2804533"/>
    <lineage>
        <taxon>Bacteria</taxon>
        <taxon>Pseudomonadati</taxon>
        <taxon>Pseudomonadota</taxon>
        <taxon>Alphaproteobacteria</taxon>
        <taxon>Acetobacterales</taxon>
        <taxon>Roseomonadaceae</taxon>
        <taxon>Belnapia</taxon>
    </lineage>
</organism>
<name>A0ABS1U697_9PROT</name>
<keyword evidence="2" id="KW-1185">Reference proteome</keyword>
<dbReference type="EMBL" id="JAETWB010000012">
    <property type="protein sequence ID" value="MBL6080222.1"/>
    <property type="molecule type" value="Genomic_DNA"/>
</dbReference>
<sequence length="610" mass="66564">MSDREGGEKSGNVADSGLTLPAPVDGEAALIVALKWLREPLWPKGHGSAALRVLGTPDATDNLVTRMRAAGLKDWSESIQASMCGVAEPLGANRSVQWLFAQTALELAQTADHPQLFELTGDLQSLSEDTAVALADALCVRLGAPSDDHPLPQTLEARMQSVYSSHFYDRLRQYAEKKPEEPLNTRDLWPGRAEWPMREHWIYRVIGTLWPVRYLQVLAGYPAPFQHAAANILAPLEIRVVVALIAASPPVFSEEGAPFGPTVIFGILEEFEEELIRKAVANAEAPKPDLDNVLDVLFARAEGAWIARAWLQQTIWRGARRRAGRSNIEMDAWGALSDALLYELSRRTFPRGVNLWDWVQAEEALWQVDRVLAEVSVVHAHGDPQGAAEILASAVAKGLVSATGRADGLVTSTTEAKIVGRVLAEIPDPAAWFEELWRATYEAREHLSFQVHRNLDNPACPALAWGLHGLNVSVGGGSDAVKFWRRLADALFETQLTDPNADLPNGAIPSICRVAIQLGAALTEGRVLGIADIGNFLANQLEPDIEHAVLWRIVRSAASDATAIEVGRFVGAPEVRQALQAALADDATRKWNTVFDQDGRADLLDFAARL</sequence>
<proteinExistence type="predicted"/>
<evidence type="ECO:0000313" key="2">
    <source>
        <dbReference type="Proteomes" id="UP000660885"/>
    </source>
</evidence>
<evidence type="ECO:0000313" key="1">
    <source>
        <dbReference type="EMBL" id="MBL6080222.1"/>
    </source>
</evidence>